<protein>
    <submittedName>
        <fullName evidence="1">Uncharacterized protein</fullName>
    </submittedName>
</protein>
<sequence length="74" mass="8870">MVKDESQNRIHQHLMQGLHSFKDFEIFQFNAVLNGNWPSNFPFSKKNFAKAEPGVIFRPSRTYDMRQYLLHEVR</sequence>
<dbReference type="EMBL" id="JAAIVB010000069">
    <property type="protein sequence ID" value="NEX63436.1"/>
    <property type="molecule type" value="Genomic_DNA"/>
</dbReference>
<accession>A0A6B3SWQ8</accession>
<dbReference type="RefSeq" id="WP_163967300.1">
    <property type="nucleotide sequence ID" value="NZ_JAAIVB010000069.1"/>
</dbReference>
<reference evidence="1 2" key="1">
    <citation type="submission" date="2020-02" db="EMBL/GenBank/DDBJ databases">
        <authorList>
            <person name="Kim M.K."/>
        </authorList>
    </citation>
    <scope>NUCLEOTIDE SEQUENCE [LARGE SCALE GENOMIC DNA]</scope>
    <source>
        <strain evidence="1 2">17J57-3</strain>
    </source>
</reference>
<organism evidence="1 2">
    <name type="scientific">Noviherbaspirillum galbum</name>
    <dbReference type="NCBI Taxonomy" id="2709383"/>
    <lineage>
        <taxon>Bacteria</taxon>
        <taxon>Pseudomonadati</taxon>
        <taxon>Pseudomonadota</taxon>
        <taxon>Betaproteobacteria</taxon>
        <taxon>Burkholderiales</taxon>
        <taxon>Oxalobacteraceae</taxon>
        <taxon>Noviherbaspirillum</taxon>
    </lineage>
</organism>
<evidence type="ECO:0000313" key="1">
    <source>
        <dbReference type="EMBL" id="NEX63436.1"/>
    </source>
</evidence>
<gene>
    <name evidence="1" type="ORF">G3574_20350</name>
</gene>
<dbReference type="Proteomes" id="UP000482155">
    <property type="component" value="Unassembled WGS sequence"/>
</dbReference>
<keyword evidence="2" id="KW-1185">Reference proteome</keyword>
<comment type="caution">
    <text evidence="1">The sequence shown here is derived from an EMBL/GenBank/DDBJ whole genome shotgun (WGS) entry which is preliminary data.</text>
</comment>
<name>A0A6B3SWQ8_9BURK</name>
<dbReference type="AlphaFoldDB" id="A0A6B3SWQ8"/>
<proteinExistence type="predicted"/>
<evidence type="ECO:0000313" key="2">
    <source>
        <dbReference type="Proteomes" id="UP000482155"/>
    </source>
</evidence>